<keyword evidence="8 11" id="KW-0694">RNA-binding</keyword>
<dbReference type="HAMAP" id="MF_00036_B">
    <property type="entry name" value="Ala_tRNA_synth_B"/>
    <property type="match status" value="1"/>
</dbReference>
<dbReference type="InterPro" id="IPR012947">
    <property type="entry name" value="tRNA_SAD"/>
</dbReference>
<dbReference type="Pfam" id="PF01411">
    <property type="entry name" value="tRNA-synt_2c"/>
    <property type="match status" value="1"/>
</dbReference>
<reference evidence="13 14" key="1">
    <citation type="journal article" date="2012" name="Genome Biol. Evol.">
        <title>Genome Sequence of the Mesophilic Thermotogales Bacterium Mesotoga prima MesG1.Ag.4.2 Reveals the Largest Thermotogales Genome To Date.</title>
        <authorList>
            <person name="Zhaxybayeva O."/>
            <person name="Swithers K.S."/>
            <person name="Foght J."/>
            <person name="Green A.G."/>
            <person name="Bruce D."/>
            <person name="Detter C."/>
            <person name="Han S."/>
            <person name="Teshima H."/>
            <person name="Han J."/>
            <person name="Woyke T."/>
            <person name="Pitluck S."/>
            <person name="Nolan M."/>
            <person name="Ivanova N."/>
            <person name="Pati A."/>
            <person name="Land M.L."/>
            <person name="Dlutek M."/>
            <person name="Doolittle W.F."/>
            <person name="Noll K.M."/>
            <person name="Nesbo C.L."/>
        </authorList>
    </citation>
    <scope>NUCLEOTIDE SEQUENCE [LARGE SCALE GENOMIC DNA]</scope>
    <source>
        <strain evidence="14">mesG1.Ag.4.2</strain>
    </source>
</reference>
<comment type="domain">
    <text evidence="11">Consists of three domains; the N-terminal catalytic domain, the editing domain and the C-terminal C-Ala domain. The editing domain removes incorrectly charged amino acids, while the C-Ala domain, along with tRNA(Ala), serves as a bridge to cooperatively bring together the editing and aminoacylation centers thus stimulating deacylation of misacylated tRNAs.</text>
</comment>
<dbReference type="PANTHER" id="PTHR11777:SF9">
    <property type="entry name" value="ALANINE--TRNA LIGASE, CYTOPLASMIC"/>
    <property type="match status" value="1"/>
</dbReference>
<dbReference type="Gene3D" id="3.30.930.10">
    <property type="entry name" value="Bira Bifunctional Protein, Domain 2"/>
    <property type="match status" value="1"/>
</dbReference>
<dbReference type="eggNOG" id="COG0013">
    <property type="taxonomic scope" value="Bacteria"/>
</dbReference>
<dbReference type="InterPro" id="IPR009000">
    <property type="entry name" value="Transl_B-barrel_sf"/>
</dbReference>
<feature type="binding site" evidence="11">
    <location>
        <position position="563"/>
    </location>
    <ligand>
        <name>Zn(2+)</name>
        <dbReference type="ChEBI" id="CHEBI:29105"/>
    </ligand>
</feature>
<proteinExistence type="inferred from homology"/>
<comment type="cofactor">
    <cofactor evidence="11">
        <name>Zn(2+)</name>
        <dbReference type="ChEBI" id="CHEBI:29105"/>
    </cofactor>
    <text evidence="11">Binds 1 zinc ion per subunit.</text>
</comment>
<dbReference type="GO" id="GO:0002161">
    <property type="term" value="F:aminoacyl-tRNA deacylase activity"/>
    <property type="evidence" value="ECO:0007669"/>
    <property type="project" value="TreeGrafter"/>
</dbReference>
<dbReference type="GO" id="GO:0005829">
    <property type="term" value="C:cytosol"/>
    <property type="evidence" value="ECO:0007669"/>
    <property type="project" value="TreeGrafter"/>
</dbReference>
<feature type="binding site" evidence="11">
    <location>
        <position position="567"/>
    </location>
    <ligand>
        <name>Zn(2+)</name>
        <dbReference type="ChEBI" id="CHEBI:29105"/>
    </ligand>
</feature>
<dbReference type="STRING" id="660470.Theba_2199"/>
<keyword evidence="9 11" id="KW-0648">Protein biosynthesis</keyword>
<dbReference type="CDD" id="cd00673">
    <property type="entry name" value="AlaRS_core"/>
    <property type="match status" value="1"/>
</dbReference>
<keyword evidence="10 11" id="KW-0030">Aminoacyl-tRNA synthetase</keyword>
<dbReference type="AlphaFoldDB" id="I2F7C9"/>
<keyword evidence="6 11" id="KW-0862">Zinc</keyword>
<dbReference type="GeneID" id="87107933"/>
<evidence type="ECO:0000256" key="6">
    <source>
        <dbReference type="ARBA" id="ARBA00022833"/>
    </source>
</evidence>
<dbReference type="PROSITE" id="PS50860">
    <property type="entry name" value="AA_TRNA_LIGASE_II_ALA"/>
    <property type="match status" value="1"/>
</dbReference>
<dbReference type="NCBIfam" id="TIGR00344">
    <property type="entry name" value="alaS"/>
    <property type="match status" value="1"/>
</dbReference>
<keyword evidence="5 11" id="KW-0547">Nucleotide-binding</keyword>
<dbReference type="Gene3D" id="3.30.54.20">
    <property type="match status" value="1"/>
</dbReference>
<comment type="subcellular location">
    <subcellularLocation>
        <location evidence="11">Cytoplasm</location>
    </subcellularLocation>
</comment>
<comment type="similarity">
    <text evidence="1 11">Belongs to the class-II aminoacyl-tRNA synthetase family.</text>
</comment>
<dbReference type="InterPro" id="IPR018165">
    <property type="entry name" value="Ala-tRNA-synth_IIc_core"/>
</dbReference>
<evidence type="ECO:0000256" key="10">
    <source>
        <dbReference type="ARBA" id="ARBA00023146"/>
    </source>
</evidence>
<dbReference type="FunFam" id="3.30.930.10:FF:000004">
    <property type="entry name" value="Alanine--tRNA ligase"/>
    <property type="match status" value="1"/>
</dbReference>
<comment type="function">
    <text evidence="11">Catalyzes the attachment of alanine to tRNA(Ala) in a two-step reaction: alanine is first activated by ATP to form Ala-AMP and then transferred to the acceptor end of tRNA(Ala). Also edits incorrectly charged Ser-tRNA(Ala) and Gly-tRNA(Ala) via its editing domain.</text>
</comment>
<keyword evidence="4 11" id="KW-0479">Metal-binding</keyword>
<evidence type="ECO:0000313" key="13">
    <source>
        <dbReference type="EMBL" id="AFK07832.1"/>
    </source>
</evidence>
<feature type="domain" description="Alanyl-transfer RNA synthetases family profile" evidence="12">
    <location>
        <begin position="4"/>
        <end position="708"/>
    </location>
</feature>
<protein>
    <recommendedName>
        <fullName evidence="11">Alanine--tRNA ligase</fullName>
        <ecNumber evidence="11">6.1.1.7</ecNumber>
    </recommendedName>
    <alternativeName>
        <fullName evidence="11">Alanyl-tRNA synthetase</fullName>
        <shortName evidence="11">AlaRS</shortName>
    </alternativeName>
</protein>
<evidence type="ECO:0000256" key="8">
    <source>
        <dbReference type="ARBA" id="ARBA00022884"/>
    </source>
</evidence>
<evidence type="ECO:0000256" key="9">
    <source>
        <dbReference type="ARBA" id="ARBA00022917"/>
    </source>
</evidence>
<keyword evidence="7 11" id="KW-0067">ATP-binding</keyword>
<keyword evidence="2 11" id="KW-0820">tRNA-binding</keyword>
<comment type="catalytic activity">
    <reaction evidence="11">
        <text>tRNA(Ala) + L-alanine + ATP = L-alanyl-tRNA(Ala) + AMP + diphosphate</text>
        <dbReference type="Rhea" id="RHEA:12540"/>
        <dbReference type="Rhea" id="RHEA-COMP:9657"/>
        <dbReference type="Rhea" id="RHEA-COMP:9923"/>
        <dbReference type="ChEBI" id="CHEBI:30616"/>
        <dbReference type="ChEBI" id="CHEBI:33019"/>
        <dbReference type="ChEBI" id="CHEBI:57972"/>
        <dbReference type="ChEBI" id="CHEBI:78442"/>
        <dbReference type="ChEBI" id="CHEBI:78497"/>
        <dbReference type="ChEBI" id="CHEBI:456215"/>
        <dbReference type="EC" id="6.1.1.7"/>
    </reaction>
</comment>
<dbReference type="InterPro" id="IPR018162">
    <property type="entry name" value="Ala-tRNA-ligase_IIc_anticod-bd"/>
</dbReference>
<dbReference type="InterPro" id="IPR045864">
    <property type="entry name" value="aa-tRNA-synth_II/BPL/LPL"/>
</dbReference>
<dbReference type="SUPFAM" id="SSF101353">
    <property type="entry name" value="Putative anticodon-binding domain of alanyl-tRNA synthetase (AlaRS)"/>
    <property type="match status" value="1"/>
</dbReference>
<name>I2F7C9_9BACT</name>
<dbReference type="HOGENOM" id="CLU_004485_1_1_0"/>
<dbReference type="GO" id="GO:0005524">
    <property type="term" value="F:ATP binding"/>
    <property type="evidence" value="ECO:0007669"/>
    <property type="project" value="UniProtKB-UniRule"/>
</dbReference>
<dbReference type="FunFam" id="3.10.310.40:FF:000001">
    <property type="entry name" value="Alanine--tRNA ligase"/>
    <property type="match status" value="1"/>
</dbReference>
<dbReference type="GO" id="GO:0008270">
    <property type="term" value="F:zinc ion binding"/>
    <property type="evidence" value="ECO:0007669"/>
    <property type="project" value="UniProtKB-UniRule"/>
</dbReference>
<dbReference type="Gene3D" id="2.40.30.130">
    <property type="match status" value="1"/>
</dbReference>
<evidence type="ECO:0000256" key="1">
    <source>
        <dbReference type="ARBA" id="ARBA00008226"/>
    </source>
</evidence>
<keyword evidence="14" id="KW-1185">Reference proteome</keyword>
<dbReference type="InterPro" id="IPR023033">
    <property type="entry name" value="Ala_tRNA_ligase_euk/bac"/>
</dbReference>
<dbReference type="KEGG" id="mpg:Theba_2199"/>
<keyword evidence="11" id="KW-0963">Cytoplasm</keyword>
<keyword evidence="3 11" id="KW-0436">Ligase</keyword>
<dbReference type="GO" id="GO:0006419">
    <property type="term" value="P:alanyl-tRNA aminoacylation"/>
    <property type="evidence" value="ECO:0007669"/>
    <property type="project" value="UniProtKB-UniRule"/>
</dbReference>
<evidence type="ECO:0000256" key="3">
    <source>
        <dbReference type="ARBA" id="ARBA00022598"/>
    </source>
</evidence>
<dbReference type="Pfam" id="PF02272">
    <property type="entry name" value="DHHA1"/>
    <property type="match status" value="1"/>
</dbReference>
<evidence type="ECO:0000313" key="14">
    <source>
        <dbReference type="Proteomes" id="UP000002881"/>
    </source>
</evidence>
<evidence type="ECO:0000256" key="5">
    <source>
        <dbReference type="ARBA" id="ARBA00022741"/>
    </source>
</evidence>
<evidence type="ECO:0000259" key="12">
    <source>
        <dbReference type="PROSITE" id="PS50860"/>
    </source>
</evidence>
<dbReference type="PRINTS" id="PR00980">
    <property type="entry name" value="TRNASYNTHALA"/>
</dbReference>
<dbReference type="GO" id="GO:0000049">
    <property type="term" value="F:tRNA binding"/>
    <property type="evidence" value="ECO:0007669"/>
    <property type="project" value="UniProtKB-KW"/>
</dbReference>
<dbReference type="InterPro" id="IPR050058">
    <property type="entry name" value="Ala-tRNA_ligase"/>
</dbReference>
<dbReference type="SUPFAM" id="SSF55681">
    <property type="entry name" value="Class II aaRS and biotin synthetases"/>
    <property type="match status" value="1"/>
</dbReference>
<dbReference type="InterPro" id="IPR003156">
    <property type="entry name" value="DHHA1_dom"/>
</dbReference>
<dbReference type="FunFam" id="3.30.980.10:FF:000004">
    <property type="entry name" value="Alanine--tRNA ligase, cytoplasmic"/>
    <property type="match status" value="1"/>
</dbReference>
<feature type="binding site" evidence="11">
    <location>
        <position position="669"/>
    </location>
    <ligand>
        <name>Zn(2+)</name>
        <dbReference type="ChEBI" id="CHEBI:29105"/>
    </ligand>
</feature>
<dbReference type="SUPFAM" id="SSF50447">
    <property type="entry name" value="Translation proteins"/>
    <property type="match status" value="1"/>
</dbReference>
<dbReference type="Gene3D" id="3.30.980.10">
    <property type="entry name" value="Threonyl-trna Synthetase, Chain A, domain 2"/>
    <property type="match status" value="1"/>
</dbReference>
<dbReference type="SUPFAM" id="SSF55186">
    <property type="entry name" value="ThrRS/AlaRS common domain"/>
    <property type="match status" value="1"/>
</dbReference>
<dbReference type="InterPro" id="IPR018164">
    <property type="entry name" value="Ala-tRNA-synth_IIc_N"/>
</dbReference>
<dbReference type="EMBL" id="CP003532">
    <property type="protein sequence ID" value="AFK07832.1"/>
    <property type="molecule type" value="Genomic_DNA"/>
</dbReference>
<dbReference type="FunFam" id="3.30.54.20:FF:000001">
    <property type="entry name" value="Alanine--tRNA ligase"/>
    <property type="match status" value="1"/>
</dbReference>
<organism evidence="13 14">
    <name type="scientific">Mesotoga prima MesG1.Ag.4.2</name>
    <dbReference type="NCBI Taxonomy" id="660470"/>
    <lineage>
        <taxon>Bacteria</taxon>
        <taxon>Thermotogati</taxon>
        <taxon>Thermotogota</taxon>
        <taxon>Thermotogae</taxon>
        <taxon>Kosmotogales</taxon>
        <taxon>Kosmotogaceae</taxon>
        <taxon>Mesotoga</taxon>
    </lineage>
</organism>
<dbReference type="EC" id="6.1.1.7" evidence="11"/>
<dbReference type="InterPro" id="IPR002318">
    <property type="entry name" value="Ala-tRNA-lgiase_IIc"/>
</dbReference>
<dbReference type="SMART" id="SM00863">
    <property type="entry name" value="tRNA_SAD"/>
    <property type="match status" value="1"/>
</dbReference>
<dbReference type="Gene3D" id="3.10.310.40">
    <property type="match status" value="1"/>
</dbReference>
<gene>
    <name evidence="11" type="primary">alaS</name>
    <name evidence="13" type="ORF">Theba_2199</name>
</gene>
<dbReference type="InterPro" id="IPR018163">
    <property type="entry name" value="Thr/Ala-tRNA-synth_IIc_edit"/>
</dbReference>
<dbReference type="Proteomes" id="UP000002881">
    <property type="component" value="Chromosome"/>
</dbReference>
<sequence length="869" mass="98433">MKYMTGAEIRESYLKFFESKDHKRLQSASLIPNDPQLMFTVAGMVPFKPIFWGKIEPTYRRVTTCQKCVRTNDIENVGRTPRHQTFFEMLGNFSFGDYFKRETIKWAWEFVTEYLNLPENRLWVSVYLDDDEAFSIWRDEVGIPEKKIIRLGKKDNWWGPAGPSGPCGPDSEIFIDRGHGDNCPDPENCSPACDCGRFLEFWNLVFTEFNQDEEGNLTYLERKNIDTGFGLERAASILQDVDSNFDTDLFIPIIKKIEEILGIKYKEKPGSDISIKVIADHARSVAFMVSDGILPSNEGRGYVLRRILRRAVRHSSLLGYSSPFLYRIVETVADHMGNVYPELRQRLSFTQEITLKEEERFLSTLVNGEKRLKSVLVDKKELSGPELFMLHDTYGFPLELVEEIVAGTGVTLDKEGYEREMALQRERAREAMGDREYLSNVEAYSTIFPVTGNSKFTGYSRFEDKSKIVAILKEGDAVETLSKGETGDLIFEKTPFYPERGGQVTDTGLIRTDNASAKVERVFIPYQEMIVHRAFVEEGALHVGDKAWLSVDEDRRKAITRNHTATHLLHAALRKVLGEHVHQSGSLVQPDRLRFDFSHFQPLSTDELNEVEEIVNEEILKAKVVDKAEKSFDEIKGQDVMALFEEKYGDKVRVISVEGFSRELCGGTHVDNTGEIGLFKILSDTSVAAGTRRIEAITGKTSLNYFRNLFNRQKTIREVLEVPEDLIIQRLQGVLNELKSGGQEIKRLKEKLLSGDSLMKDKKMIVNGTKLLIRRVENAPSSALRNGADVLLSKEGGGIVIIFNELEDSVSFVVKVEKKLTDKFNAGEIARKIARDLGGGGGGRPDFAQAGGKDLSKLQTLIERIDEYL</sequence>
<evidence type="ECO:0000256" key="4">
    <source>
        <dbReference type="ARBA" id="ARBA00022723"/>
    </source>
</evidence>
<evidence type="ECO:0000256" key="2">
    <source>
        <dbReference type="ARBA" id="ARBA00022555"/>
    </source>
</evidence>
<accession>I2F7C9</accession>
<dbReference type="Pfam" id="PF07973">
    <property type="entry name" value="tRNA_SAD"/>
    <property type="match status" value="1"/>
</dbReference>
<dbReference type="PANTHER" id="PTHR11777">
    <property type="entry name" value="ALANYL-TRNA SYNTHETASE"/>
    <property type="match status" value="1"/>
</dbReference>
<feature type="binding site" evidence="11">
    <location>
        <position position="665"/>
    </location>
    <ligand>
        <name>Zn(2+)</name>
        <dbReference type="ChEBI" id="CHEBI:29105"/>
    </ligand>
</feature>
<evidence type="ECO:0000256" key="7">
    <source>
        <dbReference type="ARBA" id="ARBA00022840"/>
    </source>
</evidence>
<dbReference type="RefSeq" id="WP_014731595.1">
    <property type="nucleotide sequence ID" value="NC_017934.1"/>
</dbReference>
<dbReference type="GO" id="GO:0004813">
    <property type="term" value="F:alanine-tRNA ligase activity"/>
    <property type="evidence" value="ECO:0007669"/>
    <property type="project" value="UniProtKB-UniRule"/>
</dbReference>
<evidence type="ECO:0000256" key="11">
    <source>
        <dbReference type="HAMAP-Rule" id="MF_00036"/>
    </source>
</evidence>